<proteinExistence type="predicted"/>
<name>A0ABP0PEB7_9DINO</name>
<protein>
    <recommendedName>
        <fullName evidence="3">ArsA/GET3 Anion-transporting ATPase-like domain-containing protein</fullName>
    </recommendedName>
</protein>
<evidence type="ECO:0000259" key="3">
    <source>
        <dbReference type="Pfam" id="PF02374"/>
    </source>
</evidence>
<dbReference type="InterPro" id="IPR027417">
    <property type="entry name" value="P-loop_NTPase"/>
</dbReference>
<dbReference type="SUPFAM" id="SSF53448">
    <property type="entry name" value="Nucleotide-diphospho-sugar transferases"/>
    <property type="match status" value="1"/>
</dbReference>
<dbReference type="Proteomes" id="UP001642484">
    <property type="component" value="Unassembled WGS sequence"/>
</dbReference>
<dbReference type="Gene3D" id="3.40.50.1000">
    <property type="entry name" value="HAD superfamily/HAD-like"/>
    <property type="match status" value="1"/>
</dbReference>
<feature type="coiled-coil region" evidence="1">
    <location>
        <begin position="19"/>
        <end position="46"/>
    </location>
</feature>
<dbReference type="Pfam" id="PF02374">
    <property type="entry name" value="ArsA_ATPase"/>
    <property type="match status" value="1"/>
</dbReference>
<keyword evidence="5" id="KW-1185">Reference proteome</keyword>
<accession>A0ABP0PEB7</accession>
<feature type="region of interest" description="Disordered" evidence="2">
    <location>
        <begin position="937"/>
        <end position="959"/>
    </location>
</feature>
<feature type="region of interest" description="Disordered" evidence="2">
    <location>
        <begin position="979"/>
        <end position="1018"/>
    </location>
</feature>
<dbReference type="SUPFAM" id="SSF56112">
    <property type="entry name" value="Protein kinase-like (PK-like)"/>
    <property type="match status" value="1"/>
</dbReference>
<evidence type="ECO:0000313" key="4">
    <source>
        <dbReference type="EMBL" id="CAK9073399.1"/>
    </source>
</evidence>
<evidence type="ECO:0000313" key="5">
    <source>
        <dbReference type="Proteomes" id="UP001642484"/>
    </source>
</evidence>
<reference evidence="4 5" key="1">
    <citation type="submission" date="2024-02" db="EMBL/GenBank/DDBJ databases">
        <authorList>
            <person name="Chen Y."/>
            <person name="Shah S."/>
            <person name="Dougan E. K."/>
            <person name="Thang M."/>
            <person name="Chan C."/>
        </authorList>
    </citation>
    <scope>NUCLEOTIDE SEQUENCE [LARGE SCALE GENOMIC DNA]</scope>
</reference>
<dbReference type="InterPro" id="IPR025723">
    <property type="entry name" value="ArsA/GET3_ATPase-like"/>
</dbReference>
<dbReference type="EMBL" id="CAXAMN010022873">
    <property type="protein sequence ID" value="CAK9073399.1"/>
    <property type="molecule type" value="Genomic_DNA"/>
</dbReference>
<dbReference type="Gene3D" id="3.40.50.300">
    <property type="entry name" value="P-loop containing nucleotide triphosphate hydrolases"/>
    <property type="match status" value="1"/>
</dbReference>
<evidence type="ECO:0000256" key="1">
    <source>
        <dbReference type="SAM" id="Coils"/>
    </source>
</evidence>
<sequence>MARVAPPSLQNEGTSWPEVVALQAQVRSKEAELFEMKRRLRALTQQNSPSGVRPVENQGQPLSVIIPMGGSGSEFAEAGFRMPKPLVPAPILKQYDVQKMLARMLPQVKVKIVVLPFETRGWLETVLSVARQMNAKESRNRLVTLDSSSIYHGVDLLHLCRCSEARHASVYVDLGQAPVTGTGLQRANFSYLKLADDGKILEVKEKSVISSLANCGTYIFSSAVDFRVAAEALLECPEEAGKGGLYASSLMNWMMSRGEDFFGIPVSCQDVALVSTPPQLDDFVRRVSSGQVPVTRKMRFCFDLDSTLVHPNEAGQVDPIPAAVELVRQLSRSGHTIIITTSRGMAMGGGADRAIAEQGHDTFQLLKQLDIPYDELHFGKPYADITVDAHAINSQGDLSRELGWYVGQMDGQMLEGAIDARSFNTVRSSGKSLVIKSSSPDVLKGECHWYRSIPPELACHFPQAVDIQEGDASKDSSLSTITMSKVVGVTFSHLVTARLLMPEWLRRLVRTLRKIHVQQPPEDSQAAREARVSNAQLCSNYGPKVKKRALDHIALYDSLAEELGINTRQMADVLIRFLEDFESSERAVHAHYIHGDPVFSNVIRTNDDQIMMIDMRGQLGKVITTQGDVHYDLSKVFQSLCGYDFMLLDQTLDEPASETFDSLRAAFWEEVKELYPEVSHRQVRLLTASHFFTIVPLHEIRSRMARYLRTAHSMLHVEGLLSPPPGVDEIAAIAKAITETEGFDLVIFDTAPTGVELNAWRMEGRVSWLLEELQLRLHVLQNRLQHHSRGTRRPGPGGGGCPALGAALERLGEAYDALREAEAQPRVCSDEDRLDEIGLSPDVSGSGQPMRSKDSGHLTAAGFGGPWLPRRLGEATCAPQDPWKALEELLLRLEMCRRDRTRYFDQVLECRELITTSQRSSGSAPAENRRNYVAQAASFTAPRRSATPRGRLPPLPPGRGKGRRWDLFWQELTSSDPAILSLDRGRSPGAPFRERRDGSAPSHDGESSTPKAQDALSQHLEVRRELERQLTFWEAETLKLCERRRRAEGMLRWAWQVAQAREELDQATFSLLALMEEKLTTLGMLGLGLASGADDKLDEAERKVKSIRERVAFLGRALKTPPPAKGVSSGASAEPVPELFRVFIERGNGLKK</sequence>
<dbReference type="InterPro" id="IPR029044">
    <property type="entry name" value="Nucleotide-diphossugar_trans"/>
</dbReference>
<dbReference type="SUPFAM" id="SSF56784">
    <property type="entry name" value="HAD-like"/>
    <property type="match status" value="1"/>
</dbReference>
<organism evidence="4 5">
    <name type="scientific">Durusdinium trenchii</name>
    <dbReference type="NCBI Taxonomy" id="1381693"/>
    <lineage>
        <taxon>Eukaryota</taxon>
        <taxon>Sar</taxon>
        <taxon>Alveolata</taxon>
        <taxon>Dinophyceae</taxon>
        <taxon>Suessiales</taxon>
        <taxon>Symbiodiniaceae</taxon>
        <taxon>Durusdinium</taxon>
    </lineage>
</organism>
<gene>
    <name evidence="4" type="ORF">CCMP2556_LOCUS36142</name>
</gene>
<dbReference type="InterPro" id="IPR011009">
    <property type="entry name" value="Kinase-like_dom_sf"/>
</dbReference>
<evidence type="ECO:0000256" key="2">
    <source>
        <dbReference type="SAM" id="MobiDB-lite"/>
    </source>
</evidence>
<keyword evidence="1" id="KW-0175">Coiled coil</keyword>
<feature type="compositionally biased region" description="Basic and acidic residues" evidence="2">
    <location>
        <begin position="992"/>
        <end position="1006"/>
    </location>
</feature>
<dbReference type="Gene3D" id="3.90.550.10">
    <property type="entry name" value="Spore Coat Polysaccharide Biosynthesis Protein SpsA, Chain A"/>
    <property type="match status" value="1"/>
</dbReference>
<comment type="caution">
    <text evidence="4">The sequence shown here is derived from an EMBL/GenBank/DDBJ whole genome shotgun (WGS) entry which is preliminary data.</text>
</comment>
<feature type="domain" description="ArsA/GET3 Anion-transporting ATPase-like" evidence="3">
    <location>
        <begin position="718"/>
        <end position="775"/>
    </location>
</feature>
<dbReference type="InterPro" id="IPR023214">
    <property type="entry name" value="HAD_sf"/>
</dbReference>
<dbReference type="InterPro" id="IPR036412">
    <property type="entry name" value="HAD-like_sf"/>
</dbReference>